<name>A0A6N6RLW4_9FLAO</name>
<comment type="caution">
    <text evidence="1">The sequence shown here is derived from an EMBL/GenBank/DDBJ whole genome shotgun (WGS) entry which is preliminary data.</text>
</comment>
<sequence length="87" mass="9227">MSGYVVQNAKIISFQQTGASAPPSEPISNVRRGQVYATGGANAAIQINGVTIPLPQEVLWPIESDSSYLEVTEVDPGGGTIYLMFID</sequence>
<keyword evidence="2" id="KW-1185">Reference proteome</keyword>
<dbReference type="Proteomes" id="UP000468650">
    <property type="component" value="Unassembled WGS sequence"/>
</dbReference>
<gene>
    <name evidence="1" type="ORF">F8C67_02125</name>
</gene>
<proteinExistence type="predicted"/>
<evidence type="ECO:0000313" key="1">
    <source>
        <dbReference type="EMBL" id="KAB2814558.1"/>
    </source>
</evidence>
<protein>
    <submittedName>
        <fullName evidence="1">Uncharacterized protein</fullName>
    </submittedName>
</protein>
<accession>A0A6N6RLW4</accession>
<dbReference type="EMBL" id="WBVO01000001">
    <property type="protein sequence ID" value="KAB2814558.1"/>
    <property type="molecule type" value="Genomic_DNA"/>
</dbReference>
<reference evidence="1 2" key="1">
    <citation type="submission" date="2019-09" db="EMBL/GenBank/DDBJ databases">
        <title>Genomes of family Cryomorphaceae.</title>
        <authorList>
            <person name="Bowman J.P."/>
        </authorList>
    </citation>
    <scope>NUCLEOTIDE SEQUENCE [LARGE SCALE GENOMIC DNA]</scope>
    <source>
        <strain evidence="1 2">LMG 25704</strain>
    </source>
</reference>
<evidence type="ECO:0000313" key="2">
    <source>
        <dbReference type="Proteomes" id="UP000468650"/>
    </source>
</evidence>
<dbReference type="AlphaFoldDB" id="A0A6N6RLW4"/>
<organism evidence="1 2">
    <name type="scientific">Phaeocystidibacter luteus</name>
    <dbReference type="NCBI Taxonomy" id="911197"/>
    <lineage>
        <taxon>Bacteria</taxon>
        <taxon>Pseudomonadati</taxon>
        <taxon>Bacteroidota</taxon>
        <taxon>Flavobacteriia</taxon>
        <taxon>Flavobacteriales</taxon>
        <taxon>Phaeocystidibacteraceae</taxon>
        <taxon>Phaeocystidibacter</taxon>
    </lineage>
</organism>
<dbReference type="RefSeq" id="WP_151666136.1">
    <property type="nucleotide sequence ID" value="NZ_WBVO01000001.1"/>
</dbReference>